<sequence>METTKTKVCFVLPALNAGGAQRIMSYLSQNMDKNKFDCTLLVIAKAESTDFDVSHAKVHYFDKDRLLLVARPLFLYLLKHKPDIVMGSIGHVNKLHAAYSFFLRKTKFIGREASINSIMSQYNRSTHITGFVWLFKNYRKVLKRIVCQSEQMATYMHEDHGIPKKRIHLINNPLTVEAKVKTPLNNKIKQLITVGRLSPEKGHERVLNILSKLDTDWHYTIIGEGNQYEKLMEQIKALHFEDKITYIKYTSHVAQYLSESDIFIQGSYVEGFPNAVMESCAVGTPVVAFEAPGGTKDIIQNGINGFIAKDEEEYLNYLNQALYSKKWDPNSVSKSITDKFEKKIILKKYEDMFSDIAQSK</sequence>
<dbReference type="InterPro" id="IPR001296">
    <property type="entry name" value="Glyco_trans_1"/>
</dbReference>
<evidence type="ECO:0000313" key="3">
    <source>
        <dbReference type="EMBL" id="WCO03095.1"/>
    </source>
</evidence>
<gene>
    <name evidence="3" type="ORF">MUN68_006280</name>
</gene>
<dbReference type="InterPro" id="IPR028098">
    <property type="entry name" value="Glyco_trans_4-like_N"/>
</dbReference>
<evidence type="ECO:0000259" key="2">
    <source>
        <dbReference type="Pfam" id="PF13439"/>
    </source>
</evidence>
<dbReference type="PANTHER" id="PTHR12526:SF630">
    <property type="entry name" value="GLYCOSYLTRANSFERASE"/>
    <property type="match status" value="1"/>
</dbReference>
<dbReference type="RefSeq" id="WP_249994046.1">
    <property type="nucleotide sequence ID" value="NZ_CP116221.1"/>
</dbReference>
<dbReference type="Pfam" id="PF00534">
    <property type="entry name" value="Glycos_transf_1"/>
    <property type="match status" value="1"/>
</dbReference>
<organism evidence="3 4">
    <name type="scientific">Psychroserpens ponticola</name>
    <dbReference type="NCBI Taxonomy" id="2932268"/>
    <lineage>
        <taxon>Bacteria</taxon>
        <taxon>Pseudomonadati</taxon>
        <taxon>Bacteroidota</taxon>
        <taxon>Flavobacteriia</taxon>
        <taxon>Flavobacteriales</taxon>
        <taxon>Flavobacteriaceae</taxon>
        <taxon>Psychroserpens</taxon>
    </lineage>
</organism>
<dbReference type="CDD" id="cd03811">
    <property type="entry name" value="GT4_GT28_WabH-like"/>
    <property type="match status" value="1"/>
</dbReference>
<dbReference type="Pfam" id="PF13439">
    <property type="entry name" value="Glyco_transf_4"/>
    <property type="match status" value="1"/>
</dbReference>
<protein>
    <submittedName>
        <fullName evidence="3">Glycosyltransferase</fullName>
    </submittedName>
</protein>
<evidence type="ECO:0000313" key="4">
    <source>
        <dbReference type="Proteomes" id="UP001202717"/>
    </source>
</evidence>
<evidence type="ECO:0000259" key="1">
    <source>
        <dbReference type="Pfam" id="PF00534"/>
    </source>
</evidence>
<dbReference type="PANTHER" id="PTHR12526">
    <property type="entry name" value="GLYCOSYLTRANSFERASE"/>
    <property type="match status" value="1"/>
</dbReference>
<dbReference type="Proteomes" id="UP001202717">
    <property type="component" value="Chromosome"/>
</dbReference>
<accession>A0ABY7S260</accession>
<feature type="domain" description="Glycosyltransferase subfamily 4-like N-terminal" evidence="2">
    <location>
        <begin position="18"/>
        <end position="174"/>
    </location>
</feature>
<reference evidence="3 4" key="1">
    <citation type="submission" date="2023-01" db="EMBL/GenBank/DDBJ databases">
        <title>Psychroserpens ponticola sp. nov., isolated from seawater.</title>
        <authorList>
            <person name="Kristyanto S."/>
            <person name="Jung J."/>
            <person name="Kim J.M."/>
            <person name="Jeon C.O."/>
        </authorList>
    </citation>
    <scope>NUCLEOTIDE SEQUENCE [LARGE SCALE GENOMIC DNA]</scope>
    <source>
        <strain evidence="3 4">MSW6</strain>
    </source>
</reference>
<keyword evidence="4" id="KW-1185">Reference proteome</keyword>
<dbReference type="SUPFAM" id="SSF53756">
    <property type="entry name" value="UDP-Glycosyltransferase/glycogen phosphorylase"/>
    <property type="match status" value="1"/>
</dbReference>
<feature type="domain" description="Glycosyl transferase family 1" evidence="1">
    <location>
        <begin position="179"/>
        <end position="324"/>
    </location>
</feature>
<name>A0ABY7S260_9FLAO</name>
<dbReference type="EMBL" id="CP116221">
    <property type="protein sequence ID" value="WCO03095.1"/>
    <property type="molecule type" value="Genomic_DNA"/>
</dbReference>
<proteinExistence type="predicted"/>
<dbReference type="Gene3D" id="3.40.50.2000">
    <property type="entry name" value="Glycogen Phosphorylase B"/>
    <property type="match status" value="2"/>
</dbReference>